<organism evidence="3 4">
    <name type="scientific">Kitasatospora acidiphila</name>
    <dbReference type="NCBI Taxonomy" id="2567942"/>
    <lineage>
        <taxon>Bacteria</taxon>
        <taxon>Bacillati</taxon>
        <taxon>Actinomycetota</taxon>
        <taxon>Actinomycetes</taxon>
        <taxon>Kitasatosporales</taxon>
        <taxon>Streptomycetaceae</taxon>
        <taxon>Kitasatospora</taxon>
    </lineage>
</organism>
<proteinExistence type="predicted"/>
<accession>A0A540W0U7</accession>
<evidence type="ECO:0000259" key="2">
    <source>
        <dbReference type="Pfam" id="PF00501"/>
    </source>
</evidence>
<name>A0A540W0U7_9ACTN</name>
<sequence length="170" mass="18331">MNTELCLHQLFARQAAHQPDAPAVRDDKEELSYRQLEERSSRLAALLTREIGSGPARIGLHLRRGNAVVVAILAVLKAGCAYVPLDPTYPAERVQYMADDAAVDLVLTDADGAAAAPAGHRVLTIDSALWTEETAALVEVPRWQRSHPPTSSTPPAPAARPRASRSHTAM</sequence>
<dbReference type="InterPro" id="IPR000873">
    <property type="entry name" value="AMP-dep_synth/lig_dom"/>
</dbReference>
<feature type="region of interest" description="Disordered" evidence="1">
    <location>
        <begin position="141"/>
        <end position="170"/>
    </location>
</feature>
<gene>
    <name evidence="3" type="ORF">E6W39_10545</name>
</gene>
<protein>
    <submittedName>
        <fullName evidence="3">AMP-binding protein</fullName>
    </submittedName>
</protein>
<dbReference type="Proteomes" id="UP000319103">
    <property type="component" value="Unassembled WGS sequence"/>
</dbReference>
<dbReference type="GO" id="GO:0031177">
    <property type="term" value="F:phosphopantetheine binding"/>
    <property type="evidence" value="ECO:0007669"/>
    <property type="project" value="TreeGrafter"/>
</dbReference>
<dbReference type="GO" id="GO:0043041">
    <property type="term" value="P:amino acid activation for nonribosomal peptide biosynthetic process"/>
    <property type="evidence" value="ECO:0007669"/>
    <property type="project" value="TreeGrafter"/>
</dbReference>
<evidence type="ECO:0000256" key="1">
    <source>
        <dbReference type="SAM" id="MobiDB-lite"/>
    </source>
</evidence>
<dbReference type="PANTHER" id="PTHR45527:SF1">
    <property type="entry name" value="FATTY ACID SYNTHASE"/>
    <property type="match status" value="1"/>
</dbReference>
<evidence type="ECO:0000313" key="4">
    <source>
        <dbReference type="Proteomes" id="UP000319103"/>
    </source>
</evidence>
<dbReference type="AlphaFoldDB" id="A0A540W0U7"/>
<feature type="domain" description="AMP-dependent synthetase/ligase" evidence="2">
    <location>
        <begin position="11"/>
        <end position="141"/>
    </location>
</feature>
<dbReference type="EMBL" id="VIGB01000003">
    <property type="protein sequence ID" value="TQF02621.1"/>
    <property type="molecule type" value="Genomic_DNA"/>
</dbReference>
<dbReference type="GO" id="GO:0005737">
    <property type="term" value="C:cytoplasm"/>
    <property type="evidence" value="ECO:0007669"/>
    <property type="project" value="TreeGrafter"/>
</dbReference>
<dbReference type="SUPFAM" id="SSF56801">
    <property type="entry name" value="Acetyl-CoA synthetase-like"/>
    <property type="match status" value="1"/>
</dbReference>
<evidence type="ECO:0000313" key="3">
    <source>
        <dbReference type="EMBL" id="TQF02621.1"/>
    </source>
</evidence>
<dbReference type="PANTHER" id="PTHR45527">
    <property type="entry name" value="NONRIBOSOMAL PEPTIDE SYNTHETASE"/>
    <property type="match status" value="1"/>
</dbReference>
<reference evidence="3 4" key="1">
    <citation type="submission" date="2019-06" db="EMBL/GenBank/DDBJ databases">
        <title>Description of Kitasatospora acidophila sp. nov. isolated from pine grove soil, and reclassification of Streptomyces novaecaesareae to Kitasatospora novaeceasareae comb. nov.</title>
        <authorList>
            <person name="Kim M.J."/>
        </authorList>
    </citation>
    <scope>NUCLEOTIDE SEQUENCE [LARGE SCALE GENOMIC DNA]</scope>
    <source>
        <strain evidence="3 4">MMS16-CNU292</strain>
    </source>
</reference>
<comment type="caution">
    <text evidence="3">The sequence shown here is derived from an EMBL/GenBank/DDBJ whole genome shotgun (WGS) entry which is preliminary data.</text>
</comment>
<dbReference type="Gene3D" id="3.40.50.980">
    <property type="match status" value="2"/>
</dbReference>
<dbReference type="GO" id="GO:0044550">
    <property type="term" value="P:secondary metabolite biosynthetic process"/>
    <property type="evidence" value="ECO:0007669"/>
    <property type="project" value="TreeGrafter"/>
</dbReference>
<dbReference type="OrthoDB" id="2472181at2"/>
<keyword evidence="4" id="KW-1185">Reference proteome</keyword>
<dbReference type="Pfam" id="PF00501">
    <property type="entry name" value="AMP-binding"/>
    <property type="match status" value="1"/>
</dbReference>